<dbReference type="AlphaFoldDB" id="A0A229UNQ0"/>
<gene>
    <name evidence="3" type="ORF">CF651_17720</name>
</gene>
<dbReference type="Pfam" id="PF09861">
    <property type="entry name" value="Lar_N"/>
    <property type="match status" value="1"/>
</dbReference>
<protein>
    <submittedName>
        <fullName evidence="3">Uncharacterized protein</fullName>
    </submittedName>
</protein>
<dbReference type="Pfam" id="PF21113">
    <property type="entry name" value="LarA_C"/>
    <property type="match status" value="1"/>
</dbReference>
<dbReference type="OrthoDB" id="9770545at2"/>
<dbReference type="PANTHER" id="PTHR33171">
    <property type="entry name" value="LAR_N DOMAIN-CONTAINING PROTEIN"/>
    <property type="match status" value="1"/>
</dbReference>
<proteinExistence type="predicted"/>
<dbReference type="InterPro" id="IPR048520">
    <property type="entry name" value="LarA_C"/>
</dbReference>
<comment type="caution">
    <text evidence="3">The sequence shown here is derived from an EMBL/GenBank/DDBJ whole genome shotgun (WGS) entry which is preliminary data.</text>
</comment>
<dbReference type="InterPro" id="IPR047926">
    <property type="entry name" value="Ni_dep_LarA"/>
</dbReference>
<dbReference type="InterPro" id="IPR018657">
    <property type="entry name" value="LarA-like_N"/>
</dbReference>
<evidence type="ECO:0000313" key="3">
    <source>
        <dbReference type="EMBL" id="OXM85056.1"/>
    </source>
</evidence>
<dbReference type="NCBIfam" id="NF033504">
    <property type="entry name" value="Ni_dep_LarA"/>
    <property type="match status" value="1"/>
</dbReference>
<dbReference type="Gene3D" id="3.40.50.11440">
    <property type="match status" value="1"/>
</dbReference>
<keyword evidence="4" id="KW-1185">Reference proteome</keyword>
<evidence type="ECO:0000259" key="2">
    <source>
        <dbReference type="Pfam" id="PF21113"/>
    </source>
</evidence>
<feature type="domain" description="LarA-like N-terminal" evidence="1">
    <location>
        <begin position="6"/>
        <end position="210"/>
    </location>
</feature>
<dbReference type="InterPro" id="IPR043166">
    <property type="entry name" value="LarA-like_C"/>
</dbReference>
<dbReference type="InterPro" id="IPR048068">
    <property type="entry name" value="LarA-like"/>
</dbReference>
<dbReference type="Gene3D" id="3.90.226.30">
    <property type="match status" value="1"/>
</dbReference>
<dbReference type="PANTHER" id="PTHR33171:SF17">
    <property type="entry name" value="LARA-LIKE N-TERMINAL DOMAIN-CONTAINING PROTEIN"/>
    <property type="match status" value="1"/>
</dbReference>
<dbReference type="RefSeq" id="WP_094016209.1">
    <property type="nucleotide sequence ID" value="NZ_NMQW01000024.1"/>
</dbReference>
<name>A0A229UNQ0_9BACL</name>
<accession>A0A229UNQ0</accession>
<evidence type="ECO:0000259" key="1">
    <source>
        <dbReference type="Pfam" id="PF09861"/>
    </source>
</evidence>
<sequence>MYPLPYGRGTVSFRLPPSQPCNLITYRMEPNKSEDASTEPFDVIRQALDRPVGTPALKELALNKQSAVILISDGTRLCPSELLLPPLLQELNQGGIPDQAIDIVIALGLHRMHTREEMIRLVGEEVFARVRVHNHSSDAEDCIRLGLTSAGTPVEINRTVVDADLRIVTGNIEPHALAGISGGVKALVPGTASKRCIEHNHSLSLDDNAGIGSAGNRVHRDMEEALQFISVDFLLNVIVNHKREILEAVAGHVIDSHRTGIQRAAERFMVPVDPAYDITIVSPGGHPKDMHMYQAVKALRNASAITKSGGTILMAAECKEMYGNGLFQFWVETMKDRKRTAAKLDREFVLGPHKIAHLEEVFRRQKVYLLSEIPEPVVRLLGFEPMADLNSTLDQVLSQAHGTQSMACMPFGSLTFPLLP</sequence>
<evidence type="ECO:0000313" key="4">
    <source>
        <dbReference type="Proteomes" id="UP000215509"/>
    </source>
</evidence>
<organism evidence="3 4">
    <name type="scientific">Paenibacillus rigui</name>
    <dbReference type="NCBI Taxonomy" id="554312"/>
    <lineage>
        <taxon>Bacteria</taxon>
        <taxon>Bacillati</taxon>
        <taxon>Bacillota</taxon>
        <taxon>Bacilli</taxon>
        <taxon>Bacillales</taxon>
        <taxon>Paenibacillaceae</taxon>
        <taxon>Paenibacillus</taxon>
    </lineage>
</organism>
<feature type="domain" description="Lactate racemase C-terminal" evidence="2">
    <location>
        <begin position="276"/>
        <end position="395"/>
    </location>
</feature>
<dbReference type="GO" id="GO:0050043">
    <property type="term" value="F:lactate racemase activity"/>
    <property type="evidence" value="ECO:0007669"/>
    <property type="project" value="InterPro"/>
</dbReference>
<reference evidence="3 4" key="1">
    <citation type="submission" date="2017-07" db="EMBL/GenBank/DDBJ databases">
        <title>Genome sequencing and assembly of Paenibacillus rigui.</title>
        <authorList>
            <person name="Mayilraj S."/>
        </authorList>
    </citation>
    <scope>NUCLEOTIDE SEQUENCE [LARGE SCALE GENOMIC DNA]</scope>
    <source>
        <strain evidence="3 4">JCM 16352</strain>
    </source>
</reference>
<dbReference type="EMBL" id="NMQW01000024">
    <property type="protein sequence ID" value="OXM85056.1"/>
    <property type="molecule type" value="Genomic_DNA"/>
</dbReference>
<dbReference type="Proteomes" id="UP000215509">
    <property type="component" value="Unassembled WGS sequence"/>
</dbReference>